<feature type="transmembrane region" description="Helical" evidence="2">
    <location>
        <begin position="12"/>
        <end position="30"/>
    </location>
</feature>
<evidence type="ECO:0000313" key="3">
    <source>
        <dbReference type="EMBL" id="GBM51953.1"/>
    </source>
</evidence>
<keyword evidence="2" id="KW-0472">Membrane</keyword>
<comment type="caution">
    <text evidence="3">The sequence shown here is derived from an EMBL/GenBank/DDBJ whole genome shotgun (WGS) entry which is preliminary data.</text>
</comment>
<dbReference type="EMBL" id="BGPR01001357">
    <property type="protein sequence ID" value="GBM51953.1"/>
    <property type="molecule type" value="Genomic_DNA"/>
</dbReference>
<evidence type="ECO:0000313" key="4">
    <source>
        <dbReference type="Proteomes" id="UP000499080"/>
    </source>
</evidence>
<keyword evidence="2" id="KW-0812">Transmembrane</keyword>
<name>A0A4Y2GED5_ARAVE</name>
<organism evidence="3 4">
    <name type="scientific">Araneus ventricosus</name>
    <name type="common">Orbweaver spider</name>
    <name type="synonym">Epeira ventricosa</name>
    <dbReference type="NCBI Taxonomy" id="182803"/>
    <lineage>
        <taxon>Eukaryota</taxon>
        <taxon>Metazoa</taxon>
        <taxon>Ecdysozoa</taxon>
        <taxon>Arthropoda</taxon>
        <taxon>Chelicerata</taxon>
        <taxon>Arachnida</taxon>
        <taxon>Araneae</taxon>
        <taxon>Araneomorphae</taxon>
        <taxon>Entelegynae</taxon>
        <taxon>Araneoidea</taxon>
        <taxon>Araneidae</taxon>
        <taxon>Araneus</taxon>
    </lineage>
</organism>
<evidence type="ECO:0000256" key="1">
    <source>
        <dbReference type="SAM" id="MobiDB-lite"/>
    </source>
</evidence>
<gene>
    <name evidence="3" type="ORF">AVEN_194250_1</name>
</gene>
<dbReference type="Proteomes" id="UP000499080">
    <property type="component" value="Unassembled WGS sequence"/>
</dbReference>
<feature type="compositionally biased region" description="Basic and acidic residues" evidence="1">
    <location>
        <begin position="37"/>
        <end position="48"/>
    </location>
</feature>
<proteinExistence type="predicted"/>
<sequence>MSSAVFSETPKGMYLLLCSGIGISATRGLFWDRPRNFELRPDEQDNPRGKPSPPKFGPSTPNFLTILAEGCSIHDVRFNVHHAHKHSGLQ</sequence>
<accession>A0A4Y2GED5</accession>
<keyword evidence="2" id="KW-1133">Transmembrane helix</keyword>
<keyword evidence="4" id="KW-1185">Reference proteome</keyword>
<evidence type="ECO:0000256" key="2">
    <source>
        <dbReference type="SAM" id="Phobius"/>
    </source>
</evidence>
<protein>
    <submittedName>
        <fullName evidence="3">Uncharacterized protein</fullName>
    </submittedName>
</protein>
<dbReference type="AlphaFoldDB" id="A0A4Y2GED5"/>
<reference evidence="3 4" key="1">
    <citation type="journal article" date="2019" name="Sci. Rep.">
        <title>Orb-weaving spider Araneus ventricosus genome elucidates the spidroin gene catalogue.</title>
        <authorList>
            <person name="Kono N."/>
            <person name="Nakamura H."/>
            <person name="Ohtoshi R."/>
            <person name="Moran D.A.P."/>
            <person name="Shinohara A."/>
            <person name="Yoshida Y."/>
            <person name="Fujiwara M."/>
            <person name="Mori M."/>
            <person name="Tomita M."/>
            <person name="Arakawa K."/>
        </authorList>
    </citation>
    <scope>NUCLEOTIDE SEQUENCE [LARGE SCALE GENOMIC DNA]</scope>
</reference>
<feature type="region of interest" description="Disordered" evidence="1">
    <location>
        <begin position="37"/>
        <end position="61"/>
    </location>
</feature>